<evidence type="ECO:0000313" key="1">
    <source>
        <dbReference type="EMBL" id="KAK1896234.1"/>
    </source>
</evidence>
<reference evidence="1" key="1">
    <citation type="submission" date="2023-04" db="EMBL/GenBank/DDBJ databases">
        <title>Chromosome-level genome of Chaenocephalus aceratus.</title>
        <authorList>
            <person name="Park H."/>
        </authorList>
    </citation>
    <scope>NUCLEOTIDE SEQUENCE</scope>
    <source>
        <strain evidence="1">DE</strain>
        <tissue evidence="1">Muscle</tissue>
    </source>
</reference>
<proteinExistence type="predicted"/>
<dbReference type="Proteomes" id="UP001228049">
    <property type="component" value="Unassembled WGS sequence"/>
</dbReference>
<feature type="non-terminal residue" evidence="1">
    <location>
        <position position="71"/>
    </location>
</feature>
<name>A0AAD9CAM3_DISEL</name>
<feature type="non-terminal residue" evidence="1">
    <location>
        <position position="1"/>
    </location>
</feature>
<keyword evidence="2" id="KW-1185">Reference proteome</keyword>
<dbReference type="EMBL" id="JASDAP010000010">
    <property type="protein sequence ID" value="KAK1896234.1"/>
    <property type="molecule type" value="Genomic_DNA"/>
</dbReference>
<evidence type="ECO:0000313" key="2">
    <source>
        <dbReference type="Proteomes" id="UP001228049"/>
    </source>
</evidence>
<protein>
    <submittedName>
        <fullName evidence="1">Serine hydroxymethyltransferase</fullName>
    </submittedName>
</protein>
<comment type="caution">
    <text evidence="1">The sequence shown here is derived from an EMBL/GenBank/DDBJ whole genome shotgun (WGS) entry which is preliminary data.</text>
</comment>
<accession>A0AAD9CAM3</accession>
<gene>
    <name evidence="1" type="ORF">KUDE01_021681</name>
</gene>
<dbReference type="AlphaFoldDB" id="A0AAD9CAM3"/>
<sequence length="71" mass="7889">SCVVRLVRRCKRPWTPRFCPLTPLTGSWSHFYGVRVSQGNQLLGRPLSHLSHPRCLKETGTLTALVAGSTT</sequence>
<organism evidence="1 2">
    <name type="scientific">Dissostichus eleginoides</name>
    <name type="common">Patagonian toothfish</name>
    <name type="synonym">Dissostichus amissus</name>
    <dbReference type="NCBI Taxonomy" id="100907"/>
    <lineage>
        <taxon>Eukaryota</taxon>
        <taxon>Metazoa</taxon>
        <taxon>Chordata</taxon>
        <taxon>Craniata</taxon>
        <taxon>Vertebrata</taxon>
        <taxon>Euteleostomi</taxon>
        <taxon>Actinopterygii</taxon>
        <taxon>Neopterygii</taxon>
        <taxon>Teleostei</taxon>
        <taxon>Neoteleostei</taxon>
        <taxon>Acanthomorphata</taxon>
        <taxon>Eupercaria</taxon>
        <taxon>Perciformes</taxon>
        <taxon>Notothenioidei</taxon>
        <taxon>Nototheniidae</taxon>
        <taxon>Dissostichus</taxon>
    </lineage>
</organism>